<feature type="non-terminal residue" evidence="2">
    <location>
        <position position="621"/>
    </location>
</feature>
<gene>
    <name evidence="2" type="ORF">AVDCRST_MAG32-1843</name>
</gene>
<dbReference type="AlphaFoldDB" id="A0A6J4NGI5"/>
<feature type="compositionally biased region" description="Basic and acidic residues" evidence="1">
    <location>
        <begin position="411"/>
        <end position="425"/>
    </location>
</feature>
<dbReference type="EMBL" id="CADCUM010000078">
    <property type="protein sequence ID" value="CAA9383925.1"/>
    <property type="molecule type" value="Genomic_DNA"/>
</dbReference>
<feature type="compositionally biased region" description="Low complexity" evidence="1">
    <location>
        <begin position="266"/>
        <end position="275"/>
    </location>
</feature>
<feature type="region of interest" description="Disordered" evidence="1">
    <location>
        <begin position="523"/>
        <end position="621"/>
    </location>
</feature>
<feature type="compositionally biased region" description="Basic residues" evidence="1">
    <location>
        <begin position="276"/>
        <end position="285"/>
    </location>
</feature>
<sequence length="621" mass="65507">ESDATSGARAGGSRAGDRARRRGGRRARPSRDAARLASRRRRGRDNGRCVGRRSAGPARAPPPGARRGRRRRAGRGTARRTRCRGPRRDPLGLVRPVRRLGVPHPDGHQVRRHAGAGRLRLPRSPGLLPPGDRLGPGPAGRSHGDPGLDGGQARSARRGRSRAGAGLRTLVTGRRSAEGRARGGRHGAVERASPEAGRVAGHGLPGAVVAARRARRTRSGEGTATGLDPRRGAGAARPRPHLLPPAPRRGDGARSRRRPGGPPAWSPATTAAAPGVRHRRRRVARVRALLGRRCPGPSQAAERRPADALLPSPRQRAAGAGAVGGGRGRVDRRARRPRSGGVELAAPSYDGSAHGRPRPGARRLPRHDGAGGRPRAPRRRTADLQDGRPGRAVADRVRPPGRCPPAGPPPDDDRSDGRSRDDHRRGGGRGRICPPRRAGLGHGASRAGRADDALPRRLLPLGRTGSGRAGRGAVRRPRRPAGRRPARGMGPVATGHAALRDRAGHLPGRPARDHAGARVHLRQEHLLPPERSVLRPARAAQGRRGLPGRPLRCHAPEGERLRPGGRARAGALGGRPGSASHRRRLPGPDAARGGVLPAGPVRRALVRPHGCRPLDRRGGAL</sequence>
<evidence type="ECO:0000313" key="2">
    <source>
        <dbReference type="EMBL" id="CAA9383925.1"/>
    </source>
</evidence>
<feature type="compositionally biased region" description="Low complexity" evidence="1">
    <location>
        <begin position="534"/>
        <end position="550"/>
    </location>
</feature>
<feature type="compositionally biased region" description="Basic and acidic residues" evidence="1">
    <location>
        <begin position="612"/>
        <end position="621"/>
    </location>
</feature>
<feature type="region of interest" description="Disordered" evidence="1">
    <location>
        <begin position="1"/>
        <end position="493"/>
    </location>
</feature>
<feature type="compositionally biased region" description="Basic and acidic residues" evidence="1">
    <location>
        <begin position="380"/>
        <end position="398"/>
    </location>
</feature>
<feature type="compositionally biased region" description="Low complexity" evidence="1">
    <location>
        <begin position="48"/>
        <end position="58"/>
    </location>
</feature>
<feature type="compositionally biased region" description="Basic residues" evidence="1">
    <location>
        <begin position="19"/>
        <end position="28"/>
    </location>
</feature>
<feature type="non-terminal residue" evidence="2">
    <location>
        <position position="1"/>
    </location>
</feature>
<evidence type="ECO:0000256" key="1">
    <source>
        <dbReference type="SAM" id="MobiDB-lite"/>
    </source>
</evidence>
<reference evidence="2" key="1">
    <citation type="submission" date="2020-02" db="EMBL/GenBank/DDBJ databases">
        <authorList>
            <person name="Meier V. D."/>
        </authorList>
    </citation>
    <scope>NUCLEOTIDE SEQUENCE</scope>
    <source>
        <strain evidence="2">AVDCRST_MAG32</strain>
    </source>
</reference>
<protein>
    <submittedName>
        <fullName evidence="2">Uncharacterized protein</fullName>
    </submittedName>
</protein>
<feature type="compositionally biased region" description="Basic residues" evidence="1">
    <location>
        <begin position="355"/>
        <end position="365"/>
    </location>
</feature>
<accession>A0A6J4NGI5</accession>
<proteinExistence type="predicted"/>
<feature type="compositionally biased region" description="Basic and acidic residues" evidence="1">
    <location>
        <begin position="175"/>
        <end position="193"/>
    </location>
</feature>
<feature type="compositionally biased region" description="Basic residues" evidence="1">
    <location>
        <begin position="66"/>
        <end position="85"/>
    </location>
</feature>
<name>A0A6J4NGI5_9ACTN</name>
<feature type="compositionally biased region" description="Low complexity" evidence="1">
    <location>
        <begin position="220"/>
        <end position="237"/>
    </location>
</feature>
<organism evidence="2">
    <name type="scientific">uncultured Nocardioides sp</name>
    <dbReference type="NCBI Taxonomy" id="198441"/>
    <lineage>
        <taxon>Bacteria</taxon>
        <taxon>Bacillati</taxon>
        <taxon>Actinomycetota</taxon>
        <taxon>Actinomycetes</taxon>
        <taxon>Propionibacteriales</taxon>
        <taxon>Nocardioidaceae</taxon>
        <taxon>Nocardioides</taxon>
        <taxon>environmental samples</taxon>
    </lineage>
</organism>
<feature type="compositionally biased region" description="Low complexity" evidence="1">
    <location>
        <begin position="116"/>
        <end position="141"/>
    </location>
</feature>
<feature type="compositionally biased region" description="Basic residues" evidence="1">
    <location>
        <begin position="473"/>
        <end position="486"/>
    </location>
</feature>